<dbReference type="AlphaFoldDB" id="A0A2W7RWL2"/>
<dbReference type="GO" id="GO:0006354">
    <property type="term" value="P:DNA-templated transcription elongation"/>
    <property type="evidence" value="ECO:0007669"/>
    <property type="project" value="InterPro"/>
</dbReference>
<dbReference type="Gene3D" id="3.30.70.940">
    <property type="entry name" value="NusG, N-terminal domain"/>
    <property type="match status" value="1"/>
</dbReference>
<evidence type="ECO:0000256" key="1">
    <source>
        <dbReference type="ARBA" id="ARBA00023163"/>
    </source>
</evidence>
<dbReference type="Proteomes" id="UP000249720">
    <property type="component" value="Unassembled WGS sequence"/>
</dbReference>
<dbReference type="EMBL" id="QKZV01000002">
    <property type="protein sequence ID" value="PZX64704.1"/>
    <property type="molecule type" value="Genomic_DNA"/>
</dbReference>
<gene>
    <name evidence="3" type="ORF">LX80_00904</name>
</gene>
<dbReference type="RefSeq" id="WP_111293856.1">
    <property type="nucleotide sequence ID" value="NZ_QKZV01000002.1"/>
</dbReference>
<dbReference type="CDD" id="cd09895">
    <property type="entry name" value="NGN_SP_UpxY"/>
    <property type="match status" value="1"/>
</dbReference>
<dbReference type="InterPro" id="IPR006645">
    <property type="entry name" value="NGN-like_dom"/>
</dbReference>
<evidence type="ECO:0000313" key="4">
    <source>
        <dbReference type="Proteomes" id="UP000249720"/>
    </source>
</evidence>
<sequence length="176" mass="20376">MTQNWYVVYTKSNAEKKVAMHLAKKGYEAFCPLNCILNHYQDKKKLVFEPMFKNYVFVKTTPNKLKDITSISDDIINLVYWLDEVATIKESEVNDIKYFLNEFKNVRLEKRPVNQATLMHMTEFVNVNKTNTQLDTNTIKLSIPSLGYNLLADLAEIPTMMLGTTSVSFNKLMPSF</sequence>
<name>A0A2W7RWL2_9BACT</name>
<dbReference type="SMART" id="SM00738">
    <property type="entry name" value="NGN"/>
    <property type="match status" value="1"/>
</dbReference>
<evidence type="ECO:0000313" key="3">
    <source>
        <dbReference type="EMBL" id="PZX64704.1"/>
    </source>
</evidence>
<keyword evidence="1" id="KW-0804">Transcription</keyword>
<dbReference type="Pfam" id="PF02357">
    <property type="entry name" value="NusG"/>
    <property type="match status" value="1"/>
</dbReference>
<reference evidence="3 4" key="1">
    <citation type="submission" date="2018-06" db="EMBL/GenBank/DDBJ databases">
        <title>Genomic Encyclopedia of Archaeal and Bacterial Type Strains, Phase II (KMG-II): from individual species to whole genera.</title>
        <authorList>
            <person name="Goeker M."/>
        </authorList>
    </citation>
    <scope>NUCLEOTIDE SEQUENCE [LARGE SCALE GENOMIC DNA]</scope>
    <source>
        <strain evidence="3 4">DSM 23241</strain>
    </source>
</reference>
<keyword evidence="4" id="KW-1185">Reference proteome</keyword>
<accession>A0A2W7RWL2</accession>
<comment type="caution">
    <text evidence="3">The sequence shown here is derived from an EMBL/GenBank/DDBJ whole genome shotgun (WGS) entry which is preliminary data.</text>
</comment>
<dbReference type="OrthoDB" id="9796143at2"/>
<protein>
    <submittedName>
        <fullName evidence="3">Transcription termination factor nusG</fullName>
    </submittedName>
</protein>
<feature type="domain" description="NusG-like N-terminal" evidence="2">
    <location>
        <begin position="2"/>
        <end position="100"/>
    </location>
</feature>
<proteinExistence type="predicted"/>
<dbReference type="InterPro" id="IPR036735">
    <property type="entry name" value="NGN_dom_sf"/>
</dbReference>
<dbReference type="SUPFAM" id="SSF82679">
    <property type="entry name" value="N-utilization substance G protein NusG, N-terminal domain"/>
    <property type="match status" value="1"/>
</dbReference>
<evidence type="ECO:0000259" key="2">
    <source>
        <dbReference type="SMART" id="SM00738"/>
    </source>
</evidence>
<organism evidence="3 4">
    <name type="scientific">Hydrotalea sandarakina</name>
    <dbReference type="NCBI Taxonomy" id="1004304"/>
    <lineage>
        <taxon>Bacteria</taxon>
        <taxon>Pseudomonadati</taxon>
        <taxon>Bacteroidota</taxon>
        <taxon>Chitinophagia</taxon>
        <taxon>Chitinophagales</taxon>
        <taxon>Chitinophagaceae</taxon>
        <taxon>Hydrotalea</taxon>
    </lineage>
</organism>